<comment type="caution">
    <text evidence="3">The sequence shown here is derived from an EMBL/GenBank/DDBJ whole genome shotgun (WGS) entry which is preliminary data.</text>
</comment>
<evidence type="ECO:0008006" key="5">
    <source>
        <dbReference type="Google" id="ProtNLM"/>
    </source>
</evidence>
<evidence type="ECO:0000256" key="2">
    <source>
        <dbReference type="SAM" id="SignalP"/>
    </source>
</evidence>
<feature type="compositionally biased region" description="Basic and acidic residues" evidence="1">
    <location>
        <begin position="62"/>
        <end position="78"/>
    </location>
</feature>
<evidence type="ECO:0000313" key="4">
    <source>
        <dbReference type="Proteomes" id="UP000292927"/>
    </source>
</evidence>
<proteinExistence type="predicted"/>
<feature type="chain" id="PRO_5020200241" description="Lipoprotein" evidence="2">
    <location>
        <begin position="21"/>
        <end position="113"/>
    </location>
</feature>
<keyword evidence="2" id="KW-0732">Signal</keyword>
<reference evidence="3 4" key="1">
    <citation type="submission" date="2019-02" db="EMBL/GenBank/DDBJ databases">
        <title>Genomic Encyclopedia of Type Strains, Phase IV (KMG-IV): sequencing the most valuable type-strain genomes for metagenomic binning, comparative biology and taxonomic classification.</title>
        <authorList>
            <person name="Goeker M."/>
        </authorList>
    </citation>
    <scope>NUCLEOTIDE SEQUENCE [LARGE SCALE GENOMIC DNA]</scope>
    <source>
        <strain evidence="3 4">DSM 29486</strain>
    </source>
</reference>
<sequence>MKHMKKWAVMLAMVLVFAMAAGCGGDDKKDTAGSSSASSGKGTTEAGTEVHTSAMDESSEDSTEKMPGEVTTTDERNDSSTNIGDDISKGLEDAGNAIESGVNDLESRMDPTK</sequence>
<feature type="region of interest" description="Disordered" evidence="1">
    <location>
        <begin position="24"/>
        <end position="113"/>
    </location>
</feature>
<feature type="compositionally biased region" description="Low complexity" evidence="1">
    <location>
        <begin position="32"/>
        <end position="49"/>
    </location>
</feature>
<accession>A0A4Q7PPC3</accession>
<name>A0A4Q7PPC3_9FIRM</name>
<gene>
    <name evidence="3" type="ORF">EV209_0980</name>
</gene>
<organism evidence="3 4">
    <name type="scientific">Cuneatibacter caecimuris</name>
    <dbReference type="NCBI Taxonomy" id="1796618"/>
    <lineage>
        <taxon>Bacteria</taxon>
        <taxon>Bacillati</taxon>
        <taxon>Bacillota</taxon>
        <taxon>Clostridia</taxon>
        <taxon>Lachnospirales</taxon>
        <taxon>Lachnospiraceae</taxon>
        <taxon>Cuneatibacter</taxon>
    </lineage>
</organism>
<dbReference type="Proteomes" id="UP000292927">
    <property type="component" value="Unassembled WGS sequence"/>
</dbReference>
<dbReference type="PROSITE" id="PS51257">
    <property type="entry name" value="PROKAR_LIPOPROTEIN"/>
    <property type="match status" value="1"/>
</dbReference>
<keyword evidence="4" id="KW-1185">Reference proteome</keyword>
<evidence type="ECO:0000256" key="1">
    <source>
        <dbReference type="SAM" id="MobiDB-lite"/>
    </source>
</evidence>
<protein>
    <recommendedName>
        <fullName evidence="5">Lipoprotein</fullName>
    </recommendedName>
</protein>
<dbReference type="RefSeq" id="WP_130433576.1">
    <property type="nucleotide sequence ID" value="NZ_SGXF01000001.1"/>
</dbReference>
<evidence type="ECO:0000313" key="3">
    <source>
        <dbReference type="EMBL" id="RZT02851.1"/>
    </source>
</evidence>
<feature type="signal peptide" evidence="2">
    <location>
        <begin position="1"/>
        <end position="20"/>
    </location>
</feature>
<dbReference type="EMBL" id="SGXF01000001">
    <property type="protein sequence ID" value="RZT02851.1"/>
    <property type="molecule type" value="Genomic_DNA"/>
</dbReference>
<dbReference type="AlphaFoldDB" id="A0A4Q7PPC3"/>